<gene>
    <name evidence="4" type="ORF">FHR31_000604</name>
</gene>
<feature type="binding site" evidence="2">
    <location>
        <begin position="205"/>
        <end position="212"/>
    </location>
    <ligand>
        <name>ATP</name>
        <dbReference type="ChEBI" id="CHEBI:30616"/>
    </ligand>
</feature>
<dbReference type="Gene3D" id="1.10.10.10">
    <property type="entry name" value="Winged helix-like DNA-binding domain superfamily/Winged helix DNA-binding domain"/>
    <property type="match status" value="1"/>
</dbReference>
<dbReference type="InterPro" id="IPR025230">
    <property type="entry name" value="DUF4172"/>
</dbReference>
<dbReference type="InterPro" id="IPR040198">
    <property type="entry name" value="Fido_containing"/>
</dbReference>
<dbReference type="EMBL" id="JACHYA010000001">
    <property type="protein sequence ID" value="MBB3170824.1"/>
    <property type="molecule type" value="Genomic_DNA"/>
</dbReference>
<name>A0A7W5D0V4_9ACTN</name>
<evidence type="ECO:0000256" key="2">
    <source>
        <dbReference type="PIRSR" id="PIRSR640198-2"/>
    </source>
</evidence>
<dbReference type="PANTHER" id="PTHR13504:SF33">
    <property type="entry name" value="FIC FAMILY PROTEIN"/>
    <property type="match status" value="1"/>
</dbReference>
<dbReference type="InterPro" id="IPR036388">
    <property type="entry name" value="WH-like_DNA-bd_sf"/>
</dbReference>
<dbReference type="Gene3D" id="1.10.3290.10">
    <property type="entry name" value="Fido-like domain"/>
    <property type="match status" value="1"/>
</dbReference>
<evidence type="ECO:0000313" key="4">
    <source>
        <dbReference type="EMBL" id="MBB3170824.1"/>
    </source>
</evidence>
<evidence type="ECO:0000259" key="3">
    <source>
        <dbReference type="PROSITE" id="PS51459"/>
    </source>
</evidence>
<feature type="binding site" evidence="2">
    <location>
        <begin position="243"/>
        <end position="244"/>
    </location>
    <ligand>
        <name>ATP</name>
        <dbReference type="ChEBI" id="CHEBI:30616"/>
    </ligand>
</feature>
<dbReference type="Pfam" id="PF02661">
    <property type="entry name" value="Fic"/>
    <property type="match status" value="1"/>
</dbReference>
<dbReference type="PANTHER" id="PTHR13504">
    <property type="entry name" value="FIDO DOMAIN-CONTAINING PROTEIN DDB_G0283145"/>
    <property type="match status" value="1"/>
</dbReference>
<dbReference type="Pfam" id="PF13776">
    <property type="entry name" value="DUF4172"/>
    <property type="match status" value="1"/>
</dbReference>
<organism evidence="4 5">
    <name type="scientific">Parvibacter caecicola</name>
    <dbReference type="NCBI Taxonomy" id="747645"/>
    <lineage>
        <taxon>Bacteria</taxon>
        <taxon>Bacillati</taxon>
        <taxon>Actinomycetota</taxon>
        <taxon>Coriobacteriia</taxon>
        <taxon>Coriobacteriales</taxon>
        <taxon>Coriobacteriaceae</taxon>
        <taxon>Parvibacter</taxon>
    </lineage>
</organism>
<sequence>MYLHERDKWTNFTWDAAVVAPLLGDARFDQGNLLGRVAGLGFSVGDRLQLDAVSQEVVASSRIEGQELDPSKVRSSVARQLGLGPCDDSLDTGAVDGAVAVMLDATVNFAAPLTLERLAGWHAALFPAGYSGLRRIAVGQLRTGPMQVVSGAIGHEKMHYDAPAANAVPALMEEFLAWFNENSSDNLLKAAIAHLWFLTIHPYDDGNGRMARALTEMLLARSDGSARRFYSMASFIMAHREDYYREIESAQKGTRDITSWLVWFLQAFRCAIEASQEAVSAAEWRDAWWRRAEGVAMNQRQRYMLQRLMGDFQGKLTSGKWAKMCKVSSDTALRDISDLVAKGLLEKAPGSGRSTSYHVVNLSK</sequence>
<dbReference type="GeneID" id="93357559"/>
<dbReference type="RefSeq" id="WP_123186234.1">
    <property type="nucleotide sequence ID" value="NZ_CANSOV010000013.1"/>
</dbReference>
<dbReference type="Proteomes" id="UP000530850">
    <property type="component" value="Unassembled WGS sequence"/>
</dbReference>
<feature type="domain" description="Fido" evidence="3">
    <location>
        <begin position="113"/>
        <end position="266"/>
    </location>
</feature>
<keyword evidence="2" id="KW-0547">Nucleotide-binding</keyword>
<dbReference type="InterPro" id="IPR003812">
    <property type="entry name" value="Fido"/>
</dbReference>
<feature type="active site" evidence="1">
    <location>
        <position position="201"/>
    </location>
</feature>
<dbReference type="SUPFAM" id="SSF140931">
    <property type="entry name" value="Fic-like"/>
    <property type="match status" value="1"/>
</dbReference>
<protein>
    <submittedName>
        <fullName evidence="4">Fic family protein</fullName>
    </submittedName>
</protein>
<dbReference type="SUPFAM" id="SSF46785">
    <property type="entry name" value="Winged helix' DNA-binding domain"/>
    <property type="match status" value="1"/>
</dbReference>
<evidence type="ECO:0000256" key="1">
    <source>
        <dbReference type="PIRSR" id="PIRSR640198-1"/>
    </source>
</evidence>
<keyword evidence="2" id="KW-0067">ATP-binding</keyword>
<dbReference type="InterPro" id="IPR036390">
    <property type="entry name" value="WH_DNA-bd_sf"/>
</dbReference>
<proteinExistence type="predicted"/>
<reference evidence="4 5" key="1">
    <citation type="submission" date="2020-08" db="EMBL/GenBank/DDBJ databases">
        <title>Sequencing the genomes of 1000 actinobacteria strains.</title>
        <authorList>
            <person name="Klenk H.-P."/>
        </authorList>
    </citation>
    <scope>NUCLEOTIDE SEQUENCE [LARGE SCALE GENOMIC DNA]</scope>
    <source>
        <strain evidence="4 5">DSM 22242</strain>
    </source>
</reference>
<accession>A0A7W5D0V4</accession>
<comment type="caution">
    <text evidence="4">The sequence shown here is derived from an EMBL/GenBank/DDBJ whole genome shotgun (WGS) entry which is preliminary data.</text>
</comment>
<dbReference type="GO" id="GO:0005524">
    <property type="term" value="F:ATP binding"/>
    <property type="evidence" value="ECO:0007669"/>
    <property type="project" value="UniProtKB-KW"/>
</dbReference>
<evidence type="ECO:0000313" key="5">
    <source>
        <dbReference type="Proteomes" id="UP000530850"/>
    </source>
</evidence>
<dbReference type="PROSITE" id="PS51459">
    <property type="entry name" value="FIDO"/>
    <property type="match status" value="1"/>
</dbReference>
<dbReference type="AlphaFoldDB" id="A0A7W5D0V4"/>
<dbReference type="InterPro" id="IPR036597">
    <property type="entry name" value="Fido-like_dom_sf"/>
</dbReference>